<dbReference type="InterPro" id="IPR002491">
    <property type="entry name" value="ABC_transptr_periplasmic_BD"/>
</dbReference>
<feature type="domain" description="Fe/B12 periplasmic-binding" evidence="1">
    <location>
        <begin position="64"/>
        <end position="335"/>
    </location>
</feature>
<dbReference type="Gene3D" id="3.40.50.1980">
    <property type="entry name" value="Nitrogenase molybdenum iron protein domain"/>
    <property type="match status" value="2"/>
</dbReference>
<dbReference type="PROSITE" id="PS51257">
    <property type="entry name" value="PROKAR_LIPOPROTEIN"/>
    <property type="match status" value="1"/>
</dbReference>
<evidence type="ECO:0000259" key="1">
    <source>
        <dbReference type="PROSITE" id="PS50983"/>
    </source>
</evidence>
<dbReference type="GO" id="GO:0071281">
    <property type="term" value="P:cellular response to iron ion"/>
    <property type="evidence" value="ECO:0007669"/>
    <property type="project" value="TreeGrafter"/>
</dbReference>
<dbReference type="RefSeq" id="WP_327984390.1">
    <property type="nucleotide sequence ID" value="NZ_CP136426.1"/>
</dbReference>
<organism evidence="2 3">
    <name type="scientific">Bergeyella porcorum</name>
    <dbReference type="NCBI Taxonomy" id="1735111"/>
    <lineage>
        <taxon>Bacteria</taxon>
        <taxon>Pseudomonadati</taxon>
        <taxon>Bacteroidota</taxon>
        <taxon>Flavobacteriia</taxon>
        <taxon>Flavobacteriales</taxon>
        <taxon>Weeksellaceae</taxon>
        <taxon>Bergeyella</taxon>
    </lineage>
</organism>
<reference evidence="2" key="1">
    <citation type="submission" date="2023-10" db="EMBL/GenBank/DDBJ databases">
        <title>Characterization and whole genome sequencing of a novel strain of Bergeyella porcorum QD2021 isolated from pig.</title>
        <authorList>
            <person name="Liu G."/>
            <person name="Chen C."/>
            <person name="Han X."/>
        </authorList>
    </citation>
    <scope>NUCLEOTIDE SEQUENCE</scope>
    <source>
        <strain evidence="2">QD2021</strain>
    </source>
</reference>
<accession>A0AAU0EZ54</accession>
<dbReference type="AlphaFoldDB" id="A0AAU0EZ54"/>
<sequence length="348" mass="40193">MKRIFFTFIFILGLTSCKKESYNNHHEGVTISERVQMKEQNGFLELKSGKFTYKIPSKKLPFKRVVLLNSSLVGYFTELNLEQNIVGVSSPEYIYSETILKLMGQNKIQNIGNEQKYDVEKIIALKPDAIFTNYIASFENTYDLLKKNGIELIFLDEYLEQKPLDKSRYLLLFGKLFGVETKANERFSEIKTRYDSLISVAKHLTPQPIVLTNEMYGNQWFLSGGKTFTAAYIADAGGRYILKDNLEEKAVPMSFEEVYAKAKEATVWVNAGNYQSKKEMLMMQPHYAQLKVFQQGKIFTTNARQRGMANDFFESGAVRADLVLKDYIKALHPQWLPNDTLRYMKELK</sequence>
<evidence type="ECO:0000313" key="3">
    <source>
        <dbReference type="Proteomes" id="UP001432059"/>
    </source>
</evidence>
<dbReference type="Proteomes" id="UP001432059">
    <property type="component" value="Chromosome"/>
</dbReference>
<dbReference type="EMBL" id="CP136426">
    <property type="protein sequence ID" value="WOC50667.1"/>
    <property type="molecule type" value="Genomic_DNA"/>
</dbReference>
<dbReference type="InterPro" id="IPR050902">
    <property type="entry name" value="ABC_Transporter_SBP"/>
</dbReference>
<dbReference type="PANTHER" id="PTHR30535:SF34">
    <property type="entry name" value="MOLYBDATE-BINDING PROTEIN MOLA"/>
    <property type="match status" value="1"/>
</dbReference>
<gene>
    <name evidence="2" type="ORF">BPO_0020</name>
</gene>
<dbReference type="PROSITE" id="PS50983">
    <property type="entry name" value="FE_B12_PBP"/>
    <property type="match status" value="1"/>
</dbReference>
<protein>
    <submittedName>
        <fullName evidence="2">ABC transporter substrate-binding protein</fullName>
    </submittedName>
</protein>
<proteinExistence type="predicted"/>
<evidence type="ECO:0000313" key="2">
    <source>
        <dbReference type="EMBL" id="WOC50667.1"/>
    </source>
</evidence>
<keyword evidence="3" id="KW-1185">Reference proteome</keyword>
<name>A0AAU0EZ54_9FLAO</name>
<dbReference type="Pfam" id="PF01497">
    <property type="entry name" value="Peripla_BP_2"/>
    <property type="match status" value="1"/>
</dbReference>
<dbReference type="PANTHER" id="PTHR30535">
    <property type="entry name" value="VITAMIN B12-BINDING PROTEIN"/>
    <property type="match status" value="1"/>
</dbReference>
<dbReference type="KEGG" id="bpor:BPO_0020"/>
<dbReference type="SUPFAM" id="SSF53807">
    <property type="entry name" value="Helical backbone' metal receptor"/>
    <property type="match status" value="1"/>
</dbReference>